<evidence type="ECO:0000313" key="8">
    <source>
        <dbReference type="Proteomes" id="UP000799779"/>
    </source>
</evidence>
<keyword evidence="4" id="KW-0677">Repeat</keyword>
<dbReference type="SMART" id="SM00185">
    <property type="entry name" value="ARM"/>
    <property type="match status" value="3"/>
</dbReference>
<evidence type="ECO:0000256" key="5">
    <source>
        <dbReference type="ARBA" id="ARBA00023242"/>
    </source>
</evidence>
<sequence>MVGSSLLVAIEELFHPGTPEEQVAALRTLKNEVVGHNQRKEQAIKYGIVQPLVRILRVEARRGGKRRRGTMNGNGATGARRESVAQPDWSTEDELRFQATLVVGSLFTGGPALVAPMLAGSILPSLLEGLSPAETHSKIIVATLRALVDLAIAVSLEKPWADSSDGPLKSSLSRAVAEQLYSREVIASLTEIVAQPCQARVIQDQVALTTKLVAKTCFEEGQRKLLVDMGVLDLLATKVAAMASADARSLGLESRNQSQDEMPRHHLPDMLESVSAIVRDSCYNTSRFLYSPSILQLFIAAKESNPTTYDPYTAPMTPSTWEKLVPRLQTLQSKSDPYSKAYPVLGAHAGTSDSYSRLPSGDAMQPTSRSVVTEEYETPLFIWLLSVARQTDDRERLSASWLLALLKKFGEKWPFNDPSKTTRDRHFSVLIVPLIVKLIQDANPAGETRKSAIHETPTEKENSRFVLERSLLVLAELLVGNKTLQNAAVDAKVFPALVQILRKSFDPINVTTRPMWAPRRSPNEIIGWTVDPVSSTPGKAGLSAEVLHAFRYRENALLALAAIADTQDPYRKLVIEHGAAPHIIEALVPYAEQANATTPTQANSSMTSKDGNPASVLIAACKVTRSLSRSISVLRTSLMDNGFAQPSYELLIHPNINVQIAATEVITNLVLEVSPVRTEIVNAGVLKVLCEHCRSANFDLRYDSLWALKHLCLGLSRLDKRRCLDELGVGWLVQTLSGELASRSSVPPLSMGTPNAAGERVDLLNAVDQNPMDVDDQDSSSEEDEDTMTDSIPSMRRHQRGSMRFTSAPNFRDRIQTIKDDEQNQRINNERDDIRIQEQALDFIRNIVNDDKNSGELIDLVLESFNHSRLFEILDSKIRPKGLSSATASQTPSFGFGAPSQRSPFPSNAPSNINWAHYPPTELIVSTLYILVHLANGRPQHRSLLISQSTLMSHILPLLSHPRREVRLPCSWFVNNLVWVEDTNDFVASRERAMCLRNMGFEDRCRTMSREDLDLDVQQRAKTAVEQFHKLLDERSGYVSPGPGGFGSGLGGLQ</sequence>
<dbReference type="AlphaFoldDB" id="A0A6A5WHT8"/>
<comment type="subcellular location">
    <subcellularLocation>
        <location evidence="2">Cytoplasm</location>
    </subcellularLocation>
    <subcellularLocation>
        <location evidence="1">Nucleus</location>
    </subcellularLocation>
</comment>
<dbReference type="GO" id="GO:0034657">
    <property type="term" value="C:GID complex"/>
    <property type="evidence" value="ECO:0007669"/>
    <property type="project" value="TreeGrafter"/>
</dbReference>
<evidence type="ECO:0000313" key="7">
    <source>
        <dbReference type="EMBL" id="KAF1997236.1"/>
    </source>
</evidence>
<gene>
    <name evidence="7" type="ORF">P154DRAFT_471416</name>
</gene>
<dbReference type="OrthoDB" id="5559898at2759"/>
<feature type="compositionally biased region" description="Acidic residues" evidence="6">
    <location>
        <begin position="773"/>
        <end position="788"/>
    </location>
</feature>
<protein>
    <submittedName>
        <fullName evidence="7">Armadillo repeat domain-containing protein</fullName>
    </submittedName>
</protein>
<accession>A0A6A5WHT8</accession>
<proteinExistence type="predicted"/>
<dbReference type="GO" id="GO:0005737">
    <property type="term" value="C:cytoplasm"/>
    <property type="evidence" value="ECO:0007669"/>
    <property type="project" value="UniProtKB-SubCell"/>
</dbReference>
<dbReference type="GO" id="GO:0043161">
    <property type="term" value="P:proteasome-mediated ubiquitin-dependent protein catabolic process"/>
    <property type="evidence" value="ECO:0007669"/>
    <property type="project" value="TreeGrafter"/>
</dbReference>
<evidence type="ECO:0000256" key="6">
    <source>
        <dbReference type="SAM" id="MobiDB-lite"/>
    </source>
</evidence>
<feature type="region of interest" description="Disordered" evidence="6">
    <location>
        <begin position="767"/>
        <end position="790"/>
    </location>
</feature>
<reference evidence="7" key="1">
    <citation type="journal article" date="2020" name="Stud. Mycol.">
        <title>101 Dothideomycetes genomes: a test case for predicting lifestyles and emergence of pathogens.</title>
        <authorList>
            <person name="Haridas S."/>
            <person name="Albert R."/>
            <person name="Binder M."/>
            <person name="Bloem J."/>
            <person name="Labutti K."/>
            <person name="Salamov A."/>
            <person name="Andreopoulos B."/>
            <person name="Baker S."/>
            <person name="Barry K."/>
            <person name="Bills G."/>
            <person name="Bluhm B."/>
            <person name="Cannon C."/>
            <person name="Castanera R."/>
            <person name="Culley D."/>
            <person name="Daum C."/>
            <person name="Ezra D."/>
            <person name="Gonzalez J."/>
            <person name="Henrissat B."/>
            <person name="Kuo A."/>
            <person name="Liang C."/>
            <person name="Lipzen A."/>
            <person name="Lutzoni F."/>
            <person name="Magnuson J."/>
            <person name="Mondo S."/>
            <person name="Nolan M."/>
            <person name="Ohm R."/>
            <person name="Pangilinan J."/>
            <person name="Park H.-J."/>
            <person name="Ramirez L."/>
            <person name="Alfaro M."/>
            <person name="Sun H."/>
            <person name="Tritt A."/>
            <person name="Yoshinaga Y."/>
            <person name="Zwiers L.-H."/>
            <person name="Turgeon B."/>
            <person name="Goodwin S."/>
            <person name="Spatafora J."/>
            <person name="Crous P."/>
            <person name="Grigoriev I."/>
        </authorList>
    </citation>
    <scope>NUCLEOTIDE SEQUENCE</scope>
    <source>
        <strain evidence="7">CBS 123094</strain>
    </source>
</reference>
<keyword evidence="5" id="KW-0539">Nucleus</keyword>
<evidence type="ECO:0000256" key="1">
    <source>
        <dbReference type="ARBA" id="ARBA00004123"/>
    </source>
</evidence>
<evidence type="ECO:0000256" key="4">
    <source>
        <dbReference type="ARBA" id="ARBA00022737"/>
    </source>
</evidence>
<organism evidence="7 8">
    <name type="scientific">Amniculicola lignicola CBS 123094</name>
    <dbReference type="NCBI Taxonomy" id="1392246"/>
    <lineage>
        <taxon>Eukaryota</taxon>
        <taxon>Fungi</taxon>
        <taxon>Dikarya</taxon>
        <taxon>Ascomycota</taxon>
        <taxon>Pezizomycotina</taxon>
        <taxon>Dothideomycetes</taxon>
        <taxon>Pleosporomycetidae</taxon>
        <taxon>Pleosporales</taxon>
        <taxon>Amniculicolaceae</taxon>
        <taxon>Amniculicola</taxon>
    </lineage>
</organism>
<dbReference type="GO" id="GO:0005634">
    <property type="term" value="C:nucleus"/>
    <property type="evidence" value="ECO:0007669"/>
    <property type="project" value="UniProtKB-SubCell"/>
</dbReference>
<dbReference type="InterPro" id="IPR000225">
    <property type="entry name" value="Armadillo"/>
</dbReference>
<dbReference type="EMBL" id="ML977616">
    <property type="protein sequence ID" value="KAF1997236.1"/>
    <property type="molecule type" value="Genomic_DNA"/>
</dbReference>
<dbReference type="PANTHER" id="PTHR15651">
    <property type="entry name" value="ARMADILLO REPEAT-CONTAINING PROTEIN 8"/>
    <property type="match status" value="1"/>
</dbReference>
<dbReference type="Pfam" id="PF00514">
    <property type="entry name" value="Arm"/>
    <property type="match status" value="1"/>
</dbReference>
<dbReference type="Proteomes" id="UP000799779">
    <property type="component" value="Unassembled WGS sequence"/>
</dbReference>
<feature type="non-terminal residue" evidence="7">
    <location>
        <position position="1054"/>
    </location>
</feature>
<dbReference type="InterPro" id="IPR038739">
    <property type="entry name" value="ARMC8/Vid28"/>
</dbReference>
<dbReference type="Gene3D" id="1.25.10.10">
    <property type="entry name" value="Leucine-rich Repeat Variant"/>
    <property type="match status" value="3"/>
</dbReference>
<keyword evidence="8" id="KW-1185">Reference proteome</keyword>
<dbReference type="InterPro" id="IPR016024">
    <property type="entry name" value="ARM-type_fold"/>
</dbReference>
<keyword evidence="3" id="KW-0963">Cytoplasm</keyword>
<dbReference type="SUPFAM" id="SSF48371">
    <property type="entry name" value="ARM repeat"/>
    <property type="match status" value="2"/>
</dbReference>
<evidence type="ECO:0000256" key="3">
    <source>
        <dbReference type="ARBA" id="ARBA00022490"/>
    </source>
</evidence>
<dbReference type="PANTHER" id="PTHR15651:SF7">
    <property type="entry name" value="ARMADILLO REPEAT-CONTAINING PROTEIN 8"/>
    <property type="match status" value="1"/>
</dbReference>
<feature type="region of interest" description="Disordered" evidence="6">
    <location>
        <begin position="64"/>
        <end position="87"/>
    </location>
</feature>
<name>A0A6A5WHT8_9PLEO</name>
<evidence type="ECO:0000256" key="2">
    <source>
        <dbReference type="ARBA" id="ARBA00004496"/>
    </source>
</evidence>
<dbReference type="InterPro" id="IPR011989">
    <property type="entry name" value="ARM-like"/>
</dbReference>